<feature type="domain" description="TonB C-terminal" evidence="12">
    <location>
        <begin position="164"/>
        <end position="254"/>
    </location>
</feature>
<name>A0ABT0MV33_9GAMM</name>
<proteinExistence type="inferred from homology"/>
<evidence type="ECO:0000256" key="2">
    <source>
        <dbReference type="ARBA" id="ARBA00006555"/>
    </source>
</evidence>
<keyword evidence="14" id="KW-1185">Reference proteome</keyword>
<dbReference type="InterPro" id="IPR006260">
    <property type="entry name" value="TonB/TolA_C"/>
</dbReference>
<keyword evidence="3 10" id="KW-0813">Transport</keyword>
<keyword evidence="5 10" id="KW-0997">Cell inner membrane</keyword>
<dbReference type="InterPro" id="IPR037682">
    <property type="entry name" value="TonB_C"/>
</dbReference>
<keyword evidence="9" id="KW-0472">Membrane</keyword>
<accession>A0ABT0MV33</accession>
<feature type="compositionally biased region" description="Basic and acidic residues" evidence="11">
    <location>
        <begin position="109"/>
        <end position="118"/>
    </location>
</feature>
<evidence type="ECO:0000256" key="1">
    <source>
        <dbReference type="ARBA" id="ARBA00004383"/>
    </source>
</evidence>
<dbReference type="Gene3D" id="3.30.1150.10">
    <property type="match status" value="1"/>
</dbReference>
<dbReference type="Pfam" id="PF03544">
    <property type="entry name" value="TonB_C"/>
    <property type="match status" value="1"/>
</dbReference>
<evidence type="ECO:0000256" key="7">
    <source>
        <dbReference type="ARBA" id="ARBA00022927"/>
    </source>
</evidence>
<evidence type="ECO:0000256" key="5">
    <source>
        <dbReference type="ARBA" id="ARBA00022519"/>
    </source>
</evidence>
<dbReference type="InterPro" id="IPR051045">
    <property type="entry name" value="TonB-dependent_transducer"/>
</dbReference>
<feature type="compositionally biased region" description="Pro residues" evidence="11">
    <location>
        <begin position="80"/>
        <end position="93"/>
    </location>
</feature>
<reference evidence="13 14" key="1">
    <citation type="submission" date="2022-02" db="EMBL/GenBank/DDBJ databases">
        <title>Description of Brenneria tiliae sp. nov. isolated from symptomatic Tilia x moltkei and Tilia x europaea trees in the UK.</title>
        <authorList>
            <person name="Kile H."/>
        </authorList>
    </citation>
    <scope>NUCLEOTIDE SEQUENCE [LARGE SCALE GENOMIC DNA]</scope>
    <source>
        <strain evidence="13 14">MC1SB4.1</strain>
    </source>
</reference>
<dbReference type="PRINTS" id="PR01374">
    <property type="entry name" value="TONBPROTEIN"/>
</dbReference>
<feature type="compositionally biased region" description="Pro residues" evidence="11">
    <location>
        <begin position="125"/>
        <end position="137"/>
    </location>
</feature>
<evidence type="ECO:0000256" key="9">
    <source>
        <dbReference type="ARBA" id="ARBA00023136"/>
    </source>
</evidence>
<dbReference type="SUPFAM" id="SSF74653">
    <property type="entry name" value="TolA/TonB C-terminal domain"/>
    <property type="match status" value="1"/>
</dbReference>
<organism evidence="13 14">
    <name type="scientific">Brenneria tiliae</name>
    <dbReference type="NCBI Taxonomy" id="2914984"/>
    <lineage>
        <taxon>Bacteria</taxon>
        <taxon>Pseudomonadati</taxon>
        <taxon>Pseudomonadota</taxon>
        <taxon>Gammaproteobacteria</taxon>
        <taxon>Enterobacterales</taxon>
        <taxon>Pectobacteriaceae</taxon>
        <taxon>Brenneria</taxon>
    </lineage>
</organism>
<dbReference type="EMBL" id="JAKPBZ010000112">
    <property type="protein sequence ID" value="MCL2893684.1"/>
    <property type="molecule type" value="Genomic_DNA"/>
</dbReference>
<dbReference type="NCBIfam" id="TIGR01352">
    <property type="entry name" value="tonB_Cterm"/>
    <property type="match status" value="1"/>
</dbReference>
<protein>
    <recommendedName>
        <fullName evidence="10">Protein TonB</fullName>
    </recommendedName>
</protein>
<dbReference type="Proteomes" id="UP001203069">
    <property type="component" value="Unassembled WGS sequence"/>
</dbReference>
<gene>
    <name evidence="13" type="ORF">MFP26_13430</name>
</gene>
<keyword evidence="8" id="KW-1133">Transmembrane helix</keyword>
<dbReference type="PANTHER" id="PTHR33446">
    <property type="entry name" value="PROTEIN TONB-RELATED"/>
    <property type="match status" value="1"/>
</dbReference>
<dbReference type="PROSITE" id="PS52015">
    <property type="entry name" value="TONB_CTD"/>
    <property type="match status" value="1"/>
</dbReference>
<evidence type="ECO:0000256" key="3">
    <source>
        <dbReference type="ARBA" id="ARBA00022448"/>
    </source>
</evidence>
<sequence length="254" mass="26453">MKHFSSTSIIGGKGEKILTVLLAAALHALAIYLLISSPLSTPAIPQVTPRVTLELSLSSAAEQTPDAAETPAAKTAPAPVEEPPSQDAPPPAADSPATAQPEPVAPPKPPEKRPEPRRTAKARPQPAPQRTPSPPADTPSAGASAAETSSKPATAAAPTGVLTPASASAAHLNNPAPRYPAPALKRKWQGTVTLRVRVLANGKPGEIQIVNSSRYDMLDRAAIDAVRQWTFVPAQRDGAPQDSWASFPLSFKLQ</sequence>
<comment type="similarity">
    <text evidence="2 10">Belongs to the TonB family.</text>
</comment>
<keyword evidence="10" id="KW-0735">Signal-anchor</keyword>
<comment type="caution">
    <text evidence="13">The sequence shown here is derived from an EMBL/GenBank/DDBJ whole genome shotgun (WGS) entry which is preliminary data.</text>
</comment>
<evidence type="ECO:0000256" key="4">
    <source>
        <dbReference type="ARBA" id="ARBA00022475"/>
    </source>
</evidence>
<comment type="subcellular location">
    <subcellularLocation>
        <location evidence="1 10">Cell inner membrane</location>
        <topology evidence="1 10">Single-pass membrane protein</topology>
        <orientation evidence="1 10">Periplasmic side</orientation>
    </subcellularLocation>
</comment>
<keyword evidence="4 10" id="KW-1003">Cell membrane</keyword>
<feature type="compositionally biased region" description="Low complexity" evidence="11">
    <location>
        <begin position="64"/>
        <end position="79"/>
    </location>
</feature>
<evidence type="ECO:0000256" key="8">
    <source>
        <dbReference type="ARBA" id="ARBA00022989"/>
    </source>
</evidence>
<keyword evidence="7 10" id="KW-0653">Protein transport</keyword>
<dbReference type="RefSeq" id="WP_249245074.1">
    <property type="nucleotide sequence ID" value="NZ_JAKPBZ010000112.1"/>
</dbReference>
<feature type="region of interest" description="Disordered" evidence="11">
    <location>
        <begin position="58"/>
        <end position="158"/>
    </location>
</feature>
<dbReference type="InterPro" id="IPR003538">
    <property type="entry name" value="TonB"/>
</dbReference>
<evidence type="ECO:0000313" key="14">
    <source>
        <dbReference type="Proteomes" id="UP001203069"/>
    </source>
</evidence>
<evidence type="ECO:0000256" key="11">
    <source>
        <dbReference type="SAM" id="MobiDB-lite"/>
    </source>
</evidence>
<comment type="function">
    <text evidence="10">Interacts with outer membrane receptor proteins that carry out high-affinity binding and energy dependent uptake into the periplasmic space of specific substrates. It could act to transduce energy from the cytoplasmic membrane to specific energy-requiring processes in the outer membrane, resulting in the release into the periplasm of ligands bound by these outer membrane proteins.</text>
</comment>
<dbReference type="PANTHER" id="PTHR33446:SF2">
    <property type="entry name" value="PROTEIN TONB"/>
    <property type="match status" value="1"/>
</dbReference>
<evidence type="ECO:0000256" key="10">
    <source>
        <dbReference type="RuleBase" id="RU362123"/>
    </source>
</evidence>
<keyword evidence="6" id="KW-0812">Transmembrane</keyword>
<evidence type="ECO:0000256" key="6">
    <source>
        <dbReference type="ARBA" id="ARBA00022692"/>
    </source>
</evidence>
<evidence type="ECO:0000259" key="12">
    <source>
        <dbReference type="PROSITE" id="PS52015"/>
    </source>
</evidence>
<evidence type="ECO:0000313" key="13">
    <source>
        <dbReference type="EMBL" id="MCL2893684.1"/>
    </source>
</evidence>
<feature type="compositionally biased region" description="Low complexity" evidence="11">
    <location>
        <begin position="143"/>
        <end position="158"/>
    </location>
</feature>